<feature type="compositionally biased region" description="Basic residues" evidence="1">
    <location>
        <begin position="1"/>
        <end position="13"/>
    </location>
</feature>
<dbReference type="EnsemblPlants" id="OB01G23050.1">
    <property type="protein sequence ID" value="OB01G23050.1"/>
    <property type="gene ID" value="OB01G23050"/>
</dbReference>
<organism evidence="2">
    <name type="scientific">Oryza brachyantha</name>
    <name type="common">malo sina</name>
    <dbReference type="NCBI Taxonomy" id="4533"/>
    <lineage>
        <taxon>Eukaryota</taxon>
        <taxon>Viridiplantae</taxon>
        <taxon>Streptophyta</taxon>
        <taxon>Embryophyta</taxon>
        <taxon>Tracheophyta</taxon>
        <taxon>Spermatophyta</taxon>
        <taxon>Magnoliopsida</taxon>
        <taxon>Liliopsida</taxon>
        <taxon>Poales</taxon>
        <taxon>Poaceae</taxon>
        <taxon>BOP clade</taxon>
        <taxon>Oryzoideae</taxon>
        <taxon>Oryzeae</taxon>
        <taxon>Oryzinae</taxon>
        <taxon>Oryza</taxon>
    </lineage>
</organism>
<dbReference type="Gramene" id="OB01G23050.1">
    <property type="protein sequence ID" value="OB01G23050.1"/>
    <property type="gene ID" value="OB01G23050"/>
</dbReference>
<accession>J3KZ99</accession>
<dbReference type="AlphaFoldDB" id="J3KZ99"/>
<feature type="region of interest" description="Disordered" evidence="1">
    <location>
        <begin position="1"/>
        <end position="37"/>
    </location>
</feature>
<sequence length="89" mass="10929">MRRQRRPMRRWSRPRWTCSRTTMSSRSLRSTKNGTTRKKAMRQFNNGRMTRMMMMSMTTSLCNSRKSWRATYRRTRICSVAFSSFRIFR</sequence>
<feature type="compositionally biased region" description="Low complexity" evidence="1">
    <location>
        <begin position="14"/>
        <end position="31"/>
    </location>
</feature>
<keyword evidence="3" id="KW-1185">Reference proteome</keyword>
<name>J3KZ99_ORYBR</name>
<protein>
    <submittedName>
        <fullName evidence="2">Uncharacterized protein</fullName>
    </submittedName>
</protein>
<evidence type="ECO:0000313" key="2">
    <source>
        <dbReference type="EnsemblPlants" id="OB01G23050.1"/>
    </source>
</evidence>
<evidence type="ECO:0000313" key="3">
    <source>
        <dbReference type="Proteomes" id="UP000006038"/>
    </source>
</evidence>
<dbReference type="HOGENOM" id="CLU_2609953_0_0_1"/>
<reference evidence="2" key="1">
    <citation type="journal article" date="2013" name="Nat. Commun.">
        <title>Whole-genome sequencing of Oryza brachyantha reveals mechanisms underlying Oryza genome evolution.</title>
        <authorList>
            <person name="Chen J."/>
            <person name="Huang Q."/>
            <person name="Gao D."/>
            <person name="Wang J."/>
            <person name="Lang Y."/>
            <person name="Liu T."/>
            <person name="Li B."/>
            <person name="Bai Z."/>
            <person name="Luis Goicoechea J."/>
            <person name="Liang C."/>
            <person name="Chen C."/>
            <person name="Zhang W."/>
            <person name="Sun S."/>
            <person name="Liao Y."/>
            <person name="Zhang X."/>
            <person name="Yang L."/>
            <person name="Song C."/>
            <person name="Wang M."/>
            <person name="Shi J."/>
            <person name="Liu G."/>
            <person name="Liu J."/>
            <person name="Zhou H."/>
            <person name="Zhou W."/>
            <person name="Yu Q."/>
            <person name="An N."/>
            <person name="Chen Y."/>
            <person name="Cai Q."/>
            <person name="Wang B."/>
            <person name="Liu B."/>
            <person name="Min J."/>
            <person name="Huang Y."/>
            <person name="Wu H."/>
            <person name="Li Z."/>
            <person name="Zhang Y."/>
            <person name="Yin Y."/>
            <person name="Song W."/>
            <person name="Jiang J."/>
            <person name="Jackson S.A."/>
            <person name="Wing R.A."/>
            <person name="Wang J."/>
            <person name="Chen M."/>
        </authorList>
    </citation>
    <scope>NUCLEOTIDE SEQUENCE [LARGE SCALE GENOMIC DNA]</scope>
    <source>
        <strain evidence="2">cv. IRGC 101232</strain>
    </source>
</reference>
<dbReference type="Proteomes" id="UP000006038">
    <property type="component" value="Chromosome 1"/>
</dbReference>
<evidence type="ECO:0000256" key="1">
    <source>
        <dbReference type="SAM" id="MobiDB-lite"/>
    </source>
</evidence>
<dbReference type="OMA" id="WRATYRR"/>
<reference evidence="2" key="2">
    <citation type="submission" date="2013-04" db="UniProtKB">
        <authorList>
            <consortium name="EnsemblPlants"/>
        </authorList>
    </citation>
    <scope>IDENTIFICATION</scope>
</reference>
<proteinExistence type="predicted"/>